<proteinExistence type="predicted"/>
<dbReference type="OrthoDB" id="9808689at2"/>
<keyword evidence="3" id="KW-1185">Reference proteome</keyword>
<accession>A0A5C0UDG1</accession>
<dbReference type="EMBL" id="CP043315">
    <property type="protein sequence ID" value="QEK38028.1"/>
    <property type="molecule type" value="Genomic_DNA"/>
</dbReference>
<feature type="domain" description="Mce/MlaD" evidence="1">
    <location>
        <begin position="48"/>
        <end position="114"/>
    </location>
</feature>
<dbReference type="InterPro" id="IPR003399">
    <property type="entry name" value="Mce/MlaD"/>
</dbReference>
<protein>
    <submittedName>
        <fullName evidence="2">MCE family protein</fullName>
    </submittedName>
</protein>
<dbReference type="PANTHER" id="PTHR36698">
    <property type="entry name" value="BLL5892 PROTEIN"/>
    <property type="match status" value="1"/>
</dbReference>
<evidence type="ECO:0000259" key="1">
    <source>
        <dbReference type="Pfam" id="PF02470"/>
    </source>
</evidence>
<reference evidence="2 3" key="1">
    <citation type="submission" date="2019-08" db="EMBL/GenBank/DDBJ databases">
        <title>Highly reduced genomes of protist endosymbionts show evolutionary convergence.</title>
        <authorList>
            <person name="George E."/>
            <person name="Husnik F."/>
            <person name="Tashyreva D."/>
            <person name="Prokopchuk G."/>
            <person name="Horak A."/>
            <person name="Kwong W.K."/>
            <person name="Lukes J."/>
            <person name="Keeling P.J."/>
        </authorList>
    </citation>
    <scope>NUCLEOTIDE SEQUENCE [LARGE SCALE GENOMIC DNA]</scope>
    <source>
        <strain evidence="2">1605</strain>
    </source>
</reference>
<name>A0A5C0UDG1_9PROT</name>
<evidence type="ECO:0000313" key="3">
    <source>
        <dbReference type="Proteomes" id="UP000325155"/>
    </source>
</evidence>
<dbReference type="PANTHER" id="PTHR36698:SF2">
    <property type="entry name" value="MCE_MLAD DOMAIN-CONTAINING PROTEIN"/>
    <property type="match status" value="1"/>
</dbReference>
<dbReference type="PROSITE" id="PS51257">
    <property type="entry name" value="PROKAR_LIPOPROTEIN"/>
    <property type="match status" value="1"/>
</dbReference>
<dbReference type="Proteomes" id="UP000325155">
    <property type="component" value="Chromosome"/>
</dbReference>
<dbReference type="AlphaFoldDB" id="A0A5C0UDG1"/>
<evidence type="ECO:0000313" key="2">
    <source>
        <dbReference type="EMBL" id="QEK38028.1"/>
    </source>
</evidence>
<dbReference type="KEGG" id="cip:FZC35_01395"/>
<gene>
    <name evidence="2" type="ORF">FZC35_01395</name>
</gene>
<dbReference type="Pfam" id="PF02470">
    <property type="entry name" value="MlaD"/>
    <property type="match status" value="1"/>
</dbReference>
<dbReference type="RefSeq" id="WP_148980875.1">
    <property type="nucleotide sequence ID" value="NZ_CP043315.1"/>
</dbReference>
<sequence>MSNFNKRFFNKKAILFILFAVIPILVGLSCYFHDNFRNKHAYIIAFDENVSGLELGSSVLFNGVSVGYIRDIAINPDNDKVNIVIMISNSMKTDNKVAQIQSQGLSGHKYINLAKDNVGKLGKFHGFQQISSKKSDLSKIMDRAPMIADQTHNLIEKLNDIDLKMINNILCNLNNIMKKIDKIADKSSKSIDKMSNILNNLNNIANNLHYSTKDSKSNMQDFFLTSVPKLNSSISNLNDILDDASKIMNRFKEKPVKFLLDWYS</sequence>
<organism evidence="2 3">
    <name type="scientific">Candidatus Cytomitobacter indipagum</name>
    <dbReference type="NCBI Taxonomy" id="2601575"/>
    <lineage>
        <taxon>Bacteria</taxon>
        <taxon>Pseudomonadati</taxon>
        <taxon>Pseudomonadota</taxon>
        <taxon>Alphaproteobacteria</taxon>
        <taxon>Holosporales</taxon>
        <taxon>Holosporaceae</taxon>
        <taxon>Candidatus Cytomitobacter</taxon>
    </lineage>
</organism>